<feature type="non-terminal residue" evidence="9">
    <location>
        <position position="1"/>
    </location>
</feature>
<evidence type="ECO:0000256" key="4">
    <source>
        <dbReference type="ARBA" id="ARBA00022737"/>
    </source>
</evidence>
<dbReference type="SUPFAM" id="SSF50044">
    <property type="entry name" value="SH3-domain"/>
    <property type="match status" value="1"/>
</dbReference>
<evidence type="ECO:0000256" key="1">
    <source>
        <dbReference type="ARBA" id="ARBA00004123"/>
    </source>
</evidence>
<dbReference type="GO" id="GO:0042981">
    <property type="term" value="P:regulation of apoptotic process"/>
    <property type="evidence" value="ECO:0007669"/>
    <property type="project" value="InterPro"/>
</dbReference>
<protein>
    <recommendedName>
        <fullName evidence="8">SH3 domain-containing protein</fullName>
    </recommendedName>
</protein>
<dbReference type="Pfam" id="PF00018">
    <property type="entry name" value="SH3_1"/>
    <property type="match status" value="1"/>
</dbReference>
<dbReference type="InterPro" id="IPR047163">
    <property type="entry name" value="ASPP1/2"/>
</dbReference>
<keyword evidence="5" id="KW-0040">ANK repeat</keyword>
<evidence type="ECO:0000256" key="3">
    <source>
        <dbReference type="ARBA" id="ARBA00022703"/>
    </source>
</evidence>
<dbReference type="InterPro" id="IPR001452">
    <property type="entry name" value="SH3_domain"/>
</dbReference>
<proteinExistence type="predicted"/>
<dbReference type="Proteomes" id="UP001148018">
    <property type="component" value="Unassembled WGS sequence"/>
</dbReference>
<dbReference type="PANTHER" id="PTHR24131">
    <property type="entry name" value="APOPTOSIS-STIMULATING OF P53 PROTEIN"/>
    <property type="match status" value="1"/>
</dbReference>
<dbReference type="GO" id="GO:0006915">
    <property type="term" value="P:apoptotic process"/>
    <property type="evidence" value="ECO:0007669"/>
    <property type="project" value="UniProtKB-KW"/>
</dbReference>
<keyword evidence="10" id="KW-1185">Reference proteome</keyword>
<evidence type="ECO:0000256" key="2">
    <source>
        <dbReference type="ARBA" id="ARBA00022443"/>
    </source>
</evidence>
<comment type="subcellular location">
    <subcellularLocation>
        <location evidence="1">Nucleus</location>
    </subcellularLocation>
</comment>
<accession>A0A9Q0DPP6</accession>
<reference evidence="9" key="1">
    <citation type="submission" date="2022-07" db="EMBL/GenBank/DDBJ databases">
        <title>Chromosome-level genome of Muraenolepis orangiensis.</title>
        <authorList>
            <person name="Kim J."/>
        </authorList>
    </citation>
    <scope>NUCLEOTIDE SEQUENCE</scope>
    <source>
        <strain evidence="9">KU_S4_2022</strain>
        <tissue evidence="9">Muscle</tissue>
    </source>
</reference>
<evidence type="ECO:0000259" key="8">
    <source>
        <dbReference type="PROSITE" id="PS50002"/>
    </source>
</evidence>
<dbReference type="InterPro" id="IPR036028">
    <property type="entry name" value="SH3-like_dom_sf"/>
</dbReference>
<dbReference type="GO" id="GO:0002039">
    <property type="term" value="F:p53 binding"/>
    <property type="evidence" value="ECO:0007669"/>
    <property type="project" value="InterPro"/>
</dbReference>
<dbReference type="PRINTS" id="PR00452">
    <property type="entry name" value="SH3DOMAIN"/>
</dbReference>
<evidence type="ECO:0000313" key="9">
    <source>
        <dbReference type="EMBL" id="KAJ3591436.1"/>
    </source>
</evidence>
<evidence type="ECO:0000256" key="6">
    <source>
        <dbReference type="ARBA" id="ARBA00023242"/>
    </source>
</evidence>
<dbReference type="SMART" id="SM00326">
    <property type="entry name" value="SH3"/>
    <property type="match status" value="1"/>
</dbReference>
<feature type="domain" description="SH3" evidence="8">
    <location>
        <begin position="149"/>
        <end position="209"/>
    </location>
</feature>
<keyword evidence="2 7" id="KW-0728">SH3 domain</keyword>
<evidence type="ECO:0000256" key="7">
    <source>
        <dbReference type="PROSITE-ProRule" id="PRU00192"/>
    </source>
</evidence>
<dbReference type="OrthoDB" id="10255964at2759"/>
<dbReference type="InterPro" id="IPR036770">
    <property type="entry name" value="Ankyrin_rpt-contain_sf"/>
</dbReference>
<dbReference type="Gene3D" id="1.25.40.20">
    <property type="entry name" value="Ankyrin repeat-containing domain"/>
    <property type="match status" value="1"/>
</dbReference>
<evidence type="ECO:0000313" key="10">
    <source>
        <dbReference type="Proteomes" id="UP001148018"/>
    </source>
</evidence>
<dbReference type="AlphaFoldDB" id="A0A9Q0DPP6"/>
<dbReference type="PANTHER" id="PTHR24131:SF17">
    <property type="entry name" value="RELA-ASSOCIATED INHIBITOR ISOFORM X1"/>
    <property type="match status" value="1"/>
</dbReference>
<dbReference type="GO" id="GO:0005634">
    <property type="term" value="C:nucleus"/>
    <property type="evidence" value="ECO:0007669"/>
    <property type="project" value="UniProtKB-SubCell"/>
</dbReference>
<evidence type="ECO:0000256" key="5">
    <source>
        <dbReference type="ARBA" id="ARBA00023043"/>
    </source>
</evidence>
<dbReference type="EMBL" id="JANIIK010000114">
    <property type="protein sequence ID" value="KAJ3591436.1"/>
    <property type="molecule type" value="Genomic_DNA"/>
</dbReference>
<organism evidence="9 10">
    <name type="scientific">Muraenolepis orangiensis</name>
    <name type="common">Patagonian moray cod</name>
    <dbReference type="NCBI Taxonomy" id="630683"/>
    <lineage>
        <taxon>Eukaryota</taxon>
        <taxon>Metazoa</taxon>
        <taxon>Chordata</taxon>
        <taxon>Craniata</taxon>
        <taxon>Vertebrata</taxon>
        <taxon>Euteleostomi</taxon>
        <taxon>Actinopterygii</taxon>
        <taxon>Neopterygii</taxon>
        <taxon>Teleostei</taxon>
        <taxon>Neoteleostei</taxon>
        <taxon>Acanthomorphata</taxon>
        <taxon>Zeiogadaria</taxon>
        <taxon>Gadariae</taxon>
        <taxon>Gadiformes</taxon>
        <taxon>Muraenolepidoidei</taxon>
        <taxon>Muraenolepididae</taxon>
        <taxon>Muraenolepis</taxon>
    </lineage>
</organism>
<dbReference type="PROSITE" id="PS50002">
    <property type="entry name" value="SH3"/>
    <property type="match status" value="1"/>
</dbReference>
<comment type="caution">
    <text evidence="9">The sequence shown here is derived from an EMBL/GenBank/DDBJ whole genome shotgun (WGS) entry which is preliminary data.</text>
</comment>
<keyword evidence="3" id="KW-0053">Apoptosis</keyword>
<name>A0A9Q0DPP6_9TELE</name>
<keyword evidence="6" id="KW-0539">Nucleus</keyword>
<gene>
    <name evidence="9" type="ORF">NHX12_009381</name>
</gene>
<keyword evidence="4" id="KW-0677">Repeat</keyword>
<sequence length="223" mass="25147">MEKDFQSAPKRFWQTIRRLRRGKRGSIQAVYSKGGTLLTSTEEVIGRWKEHFEELLNPTTPSMSLPVPVYGNVSTLTDRSAAAAQREPIEEQDNLHYATIYTSCSENQVQSDQKEQMTDPSQPNNEGITVLHNALCGAMAGVEEAMGADNSGVIYALWNYPAQAADELSFREGDMVTVLQRPDGVDWWWASLCGREGFVPNNYFVDYSRIEVDYSHSEVEKIK</sequence>